<dbReference type="SMART" id="SM00382">
    <property type="entry name" value="AAA"/>
    <property type="match status" value="1"/>
</dbReference>
<dbReference type="EC" id="7.6.2.9" evidence="5"/>
<protein>
    <recommendedName>
        <fullName evidence="5">ABC-type quaternary amine transporter</fullName>
        <ecNumber evidence="5">7.6.2.9</ecNumber>
    </recommendedName>
</protein>
<comment type="similarity">
    <text evidence="1">Belongs to the ABC transporter superfamily.</text>
</comment>
<comment type="caution">
    <text evidence="7">The sequence shown here is derived from an EMBL/GenBank/DDBJ whole genome shotgun (WGS) entry which is preliminary data.</text>
</comment>
<evidence type="ECO:0000256" key="2">
    <source>
        <dbReference type="ARBA" id="ARBA00022448"/>
    </source>
</evidence>
<proteinExistence type="inferred from homology"/>
<dbReference type="InterPro" id="IPR027417">
    <property type="entry name" value="P-loop_NTPase"/>
</dbReference>
<feature type="domain" description="ABC transporter" evidence="6">
    <location>
        <begin position="2"/>
        <end position="237"/>
    </location>
</feature>
<dbReference type="SUPFAM" id="SSF52540">
    <property type="entry name" value="P-loop containing nucleoside triphosphate hydrolases"/>
    <property type="match status" value="1"/>
</dbReference>
<organism evidence="7 8">
    <name type="scientific">Streptomyces boluensis</name>
    <dbReference type="NCBI Taxonomy" id="1775135"/>
    <lineage>
        <taxon>Bacteria</taxon>
        <taxon>Bacillati</taxon>
        <taxon>Actinomycetota</taxon>
        <taxon>Actinomycetes</taxon>
        <taxon>Kitasatosporales</taxon>
        <taxon>Streptomycetaceae</taxon>
        <taxon>Streptomyces</taxon>
    </lineage>
</organism>
<evidence type="ECO:0000256" key="3">
    <source>
        <dbReference type="ARBA" id="ARBA00022741"/>
    </source>
</evidence>
<evidence type="ECO:0000259" key="6">
    <source>
        <dbReference type="PROSITE" id="PS50893"/>
    </source>
</evidence>
<evidence type="ECO:0000256" key="4">
    <source>
        <dbReference type="ARBA" id="ARBA00022840"/>
    </source>
</evidence>
<dbReference type="AlphaFoldDB" id="A0A964UU47"/>
<dbReference type="Pfam" id="PF00005">
    <property type="entry name" value="ABC_tran"/>
    <property type="match status" value="1"/>
</dbReference>
<dbReference type="RefSeq" id="WP_161701853.1">
    <property type="nucleotide sequence ID" value="NZ_JAAAHS010000246.1"/>
</dbReference>
<keyword evidence="8" id="KW-1185">Reference proteome</keyword>
<evidence type="ECO:0000256" key="5">
    <source>
        <dbReference type="ARBA" id="ARBA00066388"/>
    </source>
</evidence>
<accession>A0A964UU47</accession>
<dbReference type="GO" id="GO:0005524">
    <property type="term" value="F:ATP binding"/>
    <property type="evidence" value="ECO:0007669"/>
    <property type="project" value="UniProtKB-KW"/>
</dbReference>
<name>A0A964UU47_9ACTN</name>
<evidence type="ECO:0000313" key="7">
    <source>
        <dbReference type="EMBL" id="NBE54747.1"/>
    </source>
</evidence>
<dbReference type="FunFam" id="3.40.50.300:FF:000425">
    <property type="entry name" value="Probable ABC transporter, ATP-binding subunit"/>
    <property type="match status" value="1"/>
</dbReference>
<dbReference type="InterPro" id="IPR003439">
    <property type="entry name" value="ABC_transporter-like_ATP-bd"/>
</dbReference>
<dbReference type="PROSITE" id="PS50893">
    <property type="entry name" value="ABC_TRANSPORTER_2"/>
    <property type="match status" value="1"/>
</dbReference>
<evidence type="ECO:0000313" key="8">
    <source>
        <dbReference type="Proteomes" id="UP000598297"/>
    </source>
</evidence>
<dbReference type="PROSITE" id="PS00211">
    <property type="entry name" value="ABC_TRANSPORTER_1"/>
    <property type="match status" value="1"/>
</dbReference>
<reference evidence="7" key="1">
    <citation type="submission" date="2020-01" db="EMBL/GenBank/DDBJ databases">
        <title>Whole-genome analyses of novel actinobacteria.</title>
        <authorList>
            <person name="Sahin N."/>
        </authorList>
    </citation>
    <scope>NUCLEOTIDE SEQUENCE</scope>
    <source>
        <strain evidence="7">YC537</strain>
    </source>
</reference>
<dbReference type="OrthoDB" id="9802264at2"/>
<dbReference type="GO" id="GO:0016887">
    <property type="term" value="F:ATP hydrolysis activity"/>
    <property type="evidence" value="ECO:0007669"/>
    <property type="project" value="InterPro"/>
</dbReference>
<dbReference type="Gene3D" id="3.40.50.300">
    <property type="entry name" value="P-loop containing nucleotide triphosphate hydrolases"/>
    <property type="match status" value="1"/>
</dbReference>
<gene>
    <name evidence="7" type="ORF">GUY60_25640</name>
</gene>
<sequence length="384" mass="40574">MIQFQAVHKQFPNGTTAVHDLSLDLPEGGVTVLVGSSGCGKTTTLRMINRMVEPTSGTIRVAGKDVTEQDAAELRRSIGYVIQQAGLFPHRTVLDNIATVPLLLGWGRRKARARAAELLDTVGLTADAGKRYPHQLSGGQQQRVGVARALAADPPVLLMDEPFGAVDPVVRTQLQDELLRLQQELGKTIVFVTHDIDEAVRLGDRIAVFRTGGHLVQCAPPEELLARPADAFVADFLGAERGLKLLSLTGIAALPQGAAPDGGRWELLRDPAGKPLAWRDTDTDTETPVRPLKGTDSLLSALNESVASPTGLIARVDEDGVLTGVTDRDTIHDHANRLHVTASRDTLAADDADTLAADDADAPAAAVAVEAVEAVEATKGGGPA</sequence>
<keyword evidence="3" id="KW-0547">Nucleotide-binding</keyword>
<dbReference type="Proteomes" id="UP000598297">
    <property type="component" value="Unassembled WGS sequence"/>
</dbReference>
<dbReference type="GO" id="GO:0015418">
    <property type="term" value="F:ABC-type quaternary ammonium compound transporting activity"/>
    <property type="evidence" value="ECO:0007669"/>
    <property type="project" value="UniProtKB-EC"/>
</dbReference>
<dbReference type="InterPro" id="IPR003593">
    <property type="entry name" value="AAA+_ATPase"/>
</dbReference>
<dbReference type="InterPro" id="IPR017871">
    <property type="entry name" value="ABC_transporter-like_CS"/>
</dbReference>
<dbReference type="EMBL" id="JAAAHS010000246">
    <property type="protein sequence ID" value="NBE54747.1"/>
    <property type="molecule type" value="Genomic_DNA"/>
</dbReference>
<keyword evidence="2" id="KW-0813">Transport</keyword>
<keyword evidence="4 7" id="KW-0067">ATP-binding</keyword>
<evidence type="ECO:0000256" key="1">
    <source>
        <dbReference type="ARBA" id="ARBA00005417"/>
    </source>
</evidence>
<dbReference type="PANTHER" id="PTHR43117:SF4">
    <property type="entry name" value="OSMOPROTECTANT IMPORT ATP-BINDING PROTEIN OSMV"/>
    <property type="match status" value="1"/>
</dbReference>
<dbReference type="PANTHER" id="PTHR43117">
    <property type="entry name" value="OSMOPROTECTANT IMPORT ATP-BINDING PROTEIN OSMV"/>
    <property type="match status" value="1"/>
</dbReference>